<accession>A0A0E9PYR3</accession>
<evidence type="ECO:0000313" key="1">
    <source>
        <dbReference type="EMBL" id="JAH09018.1"/>
    </source>
</evidence>
<reference evidence="1" key="1">
    <citation type="submission" date="2014-11" db="EMBL/GenBank/DDBJ databases">
        <authorList>
            <person name="Amaro Gonzalez C."/>
        </authorList>
    </citation>
    <scope>NUCLEOTIDE SEQUENCE</scope>
</reference>
<dbReference type="EMBL" id="GBXM01099559">
    <property type="protein sequence ID" value="JAH09018.1"/>
    <property type="molecule type" value="Transcribed_RNA"/>
</dbReference>
<protein>
    <submittedName>
        <fullName evidence="1">Uncharacterized protein</fullName>
    </submittedName>
</protein>
<name>A0A0E9PYR3_ANGAN</name>
<organism evidence="1">
    <name type="scientific">Anguilla anguilla</name>
    <name type="common">European freshwater eel</name>
    <name type="synonym">Muraena anguilla</name>
    <dbReference type="NCBI Taxonomy" id="7936"/>
    <lineage>
        <taxon>Eukaryota</taxon>
        <taxon>Metazoa</taxon>
        <taxon>Chordata</taxon>
        <taxon>Craniata</taxon>
        <taxon>Vertebrata</taxon>
        <taxon>Euteleostomi</taxon>
        <taxon>Actinopterygii</taxon>
        <taxon>Neopterygii</taxon>
        <taxon>Teleostei</taxon>
        <taxon>Anguilliformes</taxon>
        <taxon>Anguillidae</taxon>
        <taxon>Anguilla</taxon>
    </lineage>
</organism>
<proteinExistence type="predicted"/>
<reference evidence="1" key="2">
    <citation type="journal article" date="2015" name="Fish Shellfish Immunol.">
        <title>Early steps in the European eel (Anguilla anguilla)-Vibrio vulnificus interaction in the gills: Role of the RtxA13 toxin.</title>
        <authorList>
            <person name="Callol A."/>
            <person name="Pajuelo D."/>
            <person name="Ebbesson L."/>
            <person name="Teles M."/>
            <person name="MacKenzie S."/>
            <person name="Amaro C."/>
        </authorList>
    </citation>
    <scope>NUCLEOTIDE SEQUENCE</scope>
</reference>
<sequence length="46" mass="5571">MTFNHTNKIVLVWLMGENFLPKLAVIQRKHKKLTKYFHQYVLESKP</sequence>
<dbReference type="AlphaFoldDB" id="A0A0E9PYR3"/>